<dbReference type="InterPro" id="IPR047817">
    <property type="entry name" value="ABC2_TM_bact-type"/>
</dbReference>
<dbReference type="PRINTS" id="PR00164">
    <property type="entry name" value="ABC2TRNSPORT"/>
</dbReference>
<evidence type="ECO:0000256" key="1">
    <source>
        <dbReference type="ARBA" id="ARBA00004429"/>
    </source>
</evidence>
<feature type="transmembrane region" description="Helical" evidence="9">
    <location>
        <begin position="108"/>
        <end position="127"/>
    </location>
</feature>
<feature type="transmembrane region" description="Helical" evidence="9">
    <location>
        <begin position="32"/>
        <end position="54"/>
    </location>
</feature>
<comment type="subcellular location">
    <subcellularLocation>
        <location evidence="1">Cell inner membrane</location>
        <topology evidence="1">Multi-pass membrane protein</topology>
    </subcellularLocation>
    <subcellularLocation>
        <location evidence="9">Cell membrane</location>
        <topology evidence="9">Multi-pass membrane protein</topology>
    </subcellularLocation>
</comment>
<feature type="transmembrane region" description="Helical" evidence="9">
    <location>
        <begin position="133"/>
        <end position="157"/>
    </location>
</feature>
<reference evidence="11 12" key="1">
    <citation type="submission" date="2020-01" db="EMBL/GenBank/DDBJ databases">
        <title>Genomic analysis of Aminipila sp. CBA3637.</title>
        <authorList>
            <person name="Kim Y.B."/>
            <person name="Roh S.W."/>
        </authorList>
    </citation>
    <scope>NUCLEOTIDE SEQUENCE [LARGE SCALE GENOMIC DNA]</scope>
    <source>
        <strain evidence="11 12">CBA3637</strain>
    </source>
</reference>
<evidence type="ECO:0000256" key="9">
    <source>
        <dbReference type="RuleBase" id="RU361157"/>
    </source>
</evidence>
<evidence type="ECO:0000313" key="11">
    <source>
        <dbReference type="EMBL" id="QHI72065.1"/>
    </source>
</evidence>
<accession>A0A6P1MM41</accession>
<dbReference type="RefSeq" id="WP_162361835.1">
    <property type="nucleotide sequence ID" value="NZ_CP047591.1"/>
</dbReference>
<organism evidence="11 12">
    <name type="scientific">Aminipila terrae</name>
    <dbReference type="NCBI Taxonomy" id="2697030"/>
    <lineage>
        <taxon>Bacteria</taxon>
        <taxon>Bacillati</taxon>
        <taxon>Bacillota</taxon>
        <taxon>Clostridia</taxon>
        <taxon>Peptostreptococcales</taxon>
        <taxon>Anaerovoracaceae</taxon>
        <taxon>Aminipila</taxon>
    </lineage>
</organism>
<dbReference type="PROSITE" id="PS51012">
    <property type="entry name" value="ABC_TM2"/>
    <property type="match status" value="1"/>
</dbReference>
<evidence type="ECO:0000256" key="5">
    <source>
        <dbReference type="ARBA" id="ARBA00022519"/>
    </source>
</evidence>
<dbReference type="InterPro" id="IPR000412">
    <property type="entry name" value="ABC_2_transport"/>
</dbReference>
<keyword evidence="3 9" id="KW-0813">Transport</keyword>
<dbReference type="GO" id="GO:0043190">
    <property type="term" value="C:ATP-binding cassette (ABC) transporter complex"/>
    <property type="evidence" value="ECO:0007669"/>
    <property type="project" value="InterPro"/>
</dbReference>
<feature type="transmembrane region" description="Helical" evidence="9">
    <location>
        <begin position="169"/>
        <end position="189"/>
    </location>
</feature>
<gene>
    <name evidence="11" type="ORF">Ami3637_06335</name>
</gene>
<evidence type="ECO:0000256" key="6">
    <source>
        <dbReference type="ARBA" id="ARBA00022692"/>
    </source>
</evidence>
<sequence>MLFKVVYKYRWLLQQLVARDLNVKYKRSYLGYLWSLLNPLLMMIVVSIIFSYIFRFDIDNFPIYLLCGQIPFNFFAESTGMAMQSITQSAGLINKVSLPKLIIPLSKVLSSFVNLLLALVAILIVIIATHTKIYWTILLFPIPIIYLFFICLGVGLFMSVLGTYFKDMFYLYSIFTQILMYFTPIFYPINAVPEQVQFFIKFNPMYHIANYFRDVVLYGNIPSLRDNVVCMAFAILAMGIGMYTFKKGEKDFLLYI</sequence>
<comment type="caution">
    <text evidence="9">Lacks conserved residue(s) required for the propagation of feature annotation.</text>
</comment>
<dbReference type="PANTHER" id="PTHR30413">
    <property type="entry name" value="INNER MEMBRANE TRANSPORT PERMEASE"/>
    <property type="match status" value="1"/>
</dbReference>
<dbReference type="PANTHER" id="PTHR30413:SF8">
    <property type="entry name" value="TRANSPORT PERMEASE PROTEIN"/>
    <property type="match status" value="1"/>
</dbReference>
<proteinExistence type="inferred from homology"/>
<feature type="domain" description="ABC transmembrane type-2" evidence="10">
    <location>
        <begin position="30"/>
        <end position="248"/>
    </location>
</feature>
<evidence type="ECO:0000256" key="4">
    <source>
        <dbReference type="ARBA" id="ARBA00022475"/>
    </source>
</evidence>
<name>A0A6P1MM41_9FIRM</name>
<feature type="transmembrane region" description="Helical" evidence="9">
    <location>
        <begin position="224"/>
        <end position="245"/>
    </location>
</feature>
<dbReference type="AlphaFoldDB" id="A0A6P1MM41"/>
<comment type="similarity">
    <text evidence="2 9">Belongs to the ABC-2 integral membrane protein family.</text>
</comment>
<dbReference type="Pfam" id="PF01061">
    <property type="entry name" value="ABC2_membrane"/>
    <property type="match status" value="1"/>
</dbReference>
<protein>
    <recommendedName>
        <fullName evidence="9">Transport permease protein</fullName>
    </recommendedName>
</protein>
<dbReference type="InterPro" id="IPR013525">
    <property type="entry name" value="ABC2_TM"/>
</dbReference>
<evidence type="ECO:0000256" key="3">
    <source>
        <dbReference type="ARBA" id="ARBA00022448"/>
    </source>
</evidence>
<dbReference type="PIRSF" id="PIRSF006648">
    <property type="entry name" value="DrrB"/>
    <property type="match status" value="1"/>
</dbReference>
<evidence type="ECO:0000313" key="12">
    <source>
        <dbReference type="Proteomes" id="UP000463883"/>
    </source>
</evidence>
<dbReference type="GO" id="GO:0140359">
    <property type="term" value="F:ABC-type transporter activity"/>
    <property type="evidence" value="ECO:0007669"/>
    <property type="project" value="InterPro"/>
</dbReference>
<evidence type="ECO:0000256" key="7">
    <source>
        <dbReference type="ARBA" id="ARBA00022989"/>
    </source>
</evidence>
<keyword evidence="8 9" id="KW-0472">Membrane</keyword>
<dbReference type="Proteomes" id="UP000463883">
    <property type="component" value="Chromosome"/>
</dbReference>
<keyword evidence="12" id="KW-1185">Reference proteome</keyword>
<evidence type="ECO:0000256" key="2">
    <source>
        <dbReference type="ARBA" id="ARBA00007783"/>
    </source>
</evidence>
<dbReference type="KEGG" id="amic:Ami3637_06335"/>
<keyword evidence="7 9" id="KW-1133">Transmembrane helix</keyword>
<evidence type="ECO:0000259" key="10">
    <source>
        <dbReference type="PROSITE" id="PS51012"/>
    </source>
</evidence>
<dbReference type="EMBL" id="CP047591">
    <property type="protein sequence ID" value="QHI72065.1"/>
    <property type="molecule type" value="Genomic_DNA"/>
</dbReference>
<keyword evidence="4 9" id="KW-1003">Cell membrane</keyword>
<evidence type="ECO:0000256" key="8">
    <source>
        <dbReference type="ARBA" id="ARBA00023136"/>
    </source>
</evidence>
<keyword evidence="5" id="KW-0997">Cell inner membrane</keyword>
<keyword evidence="6 9" id="KW-0812">Transmembrane</keyword>
<dbReference type="GO" id="GO:0015920">
    <property type="term" value="P:lipopolysaccharide transport"/>
    <property type="evidence" value="ECO:0007669"/>
    <property type="project" value="TreeGrafter"/>
</dbReference>